<proteinExistence type="predicted"/>
<keyword evidence="2" id="KW-1133">Transmembrane helix</keyword>
<dbReference type="EMBL" id="JAZHXI010000005">
    <property type="protein sequence ID" value="KAL2071812.1"/>
    <property type="molecule type" value="Genomic_DNA"/>
</dbReference>
<gene>
    <name evidence="3" type="ORF">VTL71DRAFT_13047</name>
</gene>
<keyword evidence="2" id="KW-0472">Membrane</keyword>
<comment type="caution">
    <text evidence="3">The sequence shown here is derived from an EMBL/GenBank/DDBJ whole genome shotgun (WGS) entry which is preliminary data.</text>
</comment>
<accession>A0ABR4CP83</accession>
<feature type="region of interest" description="Disordered" evidence="1">
    <location>
        <begin position="195"/>
        <end position="272"/>
    </location>
</feature>
<evidence type="ECO:0000256" key="2">
    <source>
        <dbReference type="SAM" id="Phobius"/>
    </source>
</evidence>
<keyword evidence="2" id="KW-0812">Transmembrane</keyword>
<feature type="transmembrane region" description="Helical" evidence="2">
    <location>
        <begin position="124"/>
        <end position="146"/>
    </location>
</feature>
<evidence type="ECO:0000256" key="1">
    <source>
        <dbReference type="SAM" id="MobiDB-lite"/>
    </source>
</evidence>
<sequence length="331" mass="35424">MSISETKARHLRFLKNKQMASAKEVLRRDDDEKKDKDSKKEETDDEGSSKKTKTKTKTKTTITPTSTGALIATSAAATTSGTAGIITGSPAASLGGTTGIPASVGKTTGAPAERKSSPMPTSTIILVAVFAVLGFALILGAAIWLGKRRKAKMDSKDTKKPSSSARSPDHESRLWGGATTDGAMTEVNFRVSQIPPSMQPGGRDYNPNNFPHPVASGALFSQNVHPGPQQFITQQPVPPQQAHLNGDNASPRDPFNDRESITGQSPEPLRKDLHAGIKSPEHLGIDLPAEGRASVATTVPHFRNVNSWARDQRSRTGKEDDDMPVRPHNIV</sequence>
<feature type="compositionally biased region" description="Polar residues" evidence="1">
    <location>
        <begin position="219"/>
        <end position="235"/>
    </location>
</feature>
<feature type="region of interest" description="Disordered" evidence="1">
    <location>
        <begin position="296"/>
        <end position="331"/>
    </location>
</feature>
<evidence type="ECO:0000313" key="3">
    <source>
        <dbReference type="EMBL" id="KAL2071812.1"/>
    </source>
</evidence>
<evidence type="ECO:0000313" key="4">
    <source>
        <dbReference type="Proteomes" id="UP001595075"/>
    </source>
</evidence>
<feature type="compositionally biased region" description="Basic and acidic residues" evidence="1">
    <location>
        <begin position="24"/>
        <end position="42"/>
    </location>
</feature>
<keyword evidence="4" id="KW-1185">Reference proteome</keyword>
<feature type="region of interest" description="Disordered" evidence="1">
    <location>
        <begin position="149"/>
        <end position="181"/>
    </location>
</feature>
<protein>
    <submittedName>
        <fullName evidence="3">Uncharacterized protein</fullName>
    </submittedName>
</protein>
<dbReference type="Proteomes" id="UP001595075">
    <property type="component" value="Unassembled WGS sequence"/>
</dbReference>
<reference evidence="3 4" key="1">
    <citation type="journal article" date="2024" name="Commun. Biol.">
        <title>Comparative genomic analysis of thermophilic fungi reveals convergent evolutionary adaptations and gene losses.</title>
        <authorList>
            <person name="Steindorff A.S."/>
            <person name="Aguilar-Pontes M.V."/>
            <person name="Robinson A.J."/>
            <person name="Andreopoulos B."/>
            <person name="LaButti K."/>
            <person name="Kuo A."/>
            <person name="Mondo S."/>
            <person name="Riley R."/>
            <person name="Otillar R."/>
            <person name="Haridas S."/>
            <person name="Lipzen A."/>
            <person name="Grimwood J."/>
            <person name="Schmutz J."/>
            <person name="Clum A."/>
            <person name="Reid I.D."/>
            <person name="Moisan M.C."/>
            <person name="Butler G."/>
            <person name="Nguyen T.T.M."/>
            <person name="Dewar K."/>
            <person name="Conant G."/>
            <person name="Drula E."/>
            <person name="Henrissat B."/>
            <person name="Hansel C."/>
            <person name="Singer S."/>
            <person name="Hutchinson M.I."/>
            <person name="de Vries R.P."/>
            <person name="Natvig D.O."/>
            <person name="Powell A.J."/>
            <person name="Tsang A."/>
            <person name="Grigoriev I.V."/>
        </authorList>
    </citation>
    <scope>NUCLEOTIDE SEQUENCE [LARGE SCALE GENOMIC DNA]</scope>
    <source>
        <strain evidence="3 4">CBS 494.80</strain>
    </source>
</reference>
<organism evidence="3 4">
    <name type="scientific">Oculimacula yallundae</name>
    <dbReference type="NCBI Taxonomy" id="86028"/>
    <lineage>
        <taxon>Eukaryota</taxon>
        <taxon>Fungi</taxon>
        <taxon>Dikarya</taxon>
        <taxon>Ascomycota</taxon>
        <taxon>Pezizomycotina</taxon>
        <taxon>Leotiomycetes</taxon>
        <taxon>Helotiales</taxon>
        <taxon>Ploettnerulaceae</taxon>
        <taxon>Oculimacula</taxon>
    </lineage>
</organism>
<name>A0ABR4CP83_9HELO</name>
<feature type="region of interest" description="Disordered" evidence="1">
    <location>
        <begin position="1"/>
        <end position="65"/>
    </location>
</feature>